<dbReference type="RefSeq" id="WP_270128251.1">
    <property type="nucleotide sequence ID" value="NZ_CP115396.1"/>
</dbReference>
<organism evidence="2 3">
    <name type="scientific">Hymenobacter yonginensis</name>
    <dbReference type="NCBI Taxonomy" id="748197"/>
    <lineage>
        <taxon>Bacteria</taxon>
        <taxon>Pseudomonadati</taxon>
        <taxon>Bacteroidota</taxon>
        <taxon>Cytophagia</taxon>
        <taxon>Cytophagales</taxon>
        <taxon>Hymenobacteraceae</taxon>
        <taxon>Hymenobacter</taxon>
    </lineage>
</organism>
<evidence type="ECO:0000313" key="2">
    <source>
        <dbReference type="EMBL" id="WBO85623.1"/>
    </source>
</evidence>
<proteinExistence type="predicted"/>
<name>A0ABY7PS28_9BACT</name>
<keyword evidence="1" id="KW-0472">Membrane</keyword>
<evidence type="ECO:0000313" key="3">
    <source>
        <dbReference type="Proteomes" id="UP001211872"/>
    </source>
</evidence>
<evidence type="ECO:0000256" key="1">
    <source>
        <dbReference type="SAM" id="Phobius"/>
    </source>
</evidence>
<reference evidence="2 3" key="1">
    <citation type="journal article" date="2011" name="Int. J. Syst. Evol. Microbiol.">
        <title>Hymenobacter yonginensis sp. nov., isolated from a mesotrophic artificial lake.</title>
        <authorList>
            <person name="Joung Y."/>
            <person name="Cho S.H."/>
            <person name="Kim H."/>
            <person name="Kim S.B."/>
            <person name="Joh K."/>
        </authorList>
    </citation>
    <scope>NUCLEOTIDE SEQUENCE [LARGE SCALE GENOMIC DNA]</scope>
    <source>
        <strain evidence="2 3">KCTC 22745</strain>
    </source>
</reference>
<dbReference type="EMBL" id="CP115396">
    <property type="protein sequence ID" value="WBO85623.1"/>
    <property type="molecule type" value="Genomic_DNA"/>
</dbReference>
<accession>A0ABY7PS28</accession>
<feature type="transmembrane region" description="Helical" evidence="1">
    <location>
        <begin position="91"/>
        <end position="108"/>
    </location>
</feature>
<gene>
    <name evidence="2" type="ORF">O9Z63_05100</name>
</gene>
<feature type="transmembrane region" description="Helical" evidence="1">
    <location>
        <begin position="120"/>
        <end position="139"/>
    </location>
</feature>
<feature type="transmembrane region" description="Helical" evidence="1">
    <location>
        <begin position="61"/>
        <end position="79"/>
    </location>
</feature>
<dbReference type="Proteomes" id="UP001211872">
    <property type="component" value="Chromosome"/>
</dbReference>
<sequence>MMIGLPGPLETALNLVCAGLFLLVLWRGRLIRTGRFLLPVLLSWLGLFVGLLFYIQHWLGARLVLSSSSVLLLLSYGFWFVQKPQKTRLDYLKMLLIASLALFGLSLGTPVRAALPTIKMLLAASYWGVLLDFVYVTYVRRSRPA</sequence>
<keyword evidence="1" id="KW-1133">Transmembrane helix</keyword>
<protein>
    <submittedName>
        <fullName evidence="2">Uncharacterized protein</fullName>
    </submittedName>
</protein>
<keyword evidence="1" id="KW-0812">Transmembrane</keyword>
<keyword evidence="3" id="KW-1185">Reference proteome</keyword>
<feature type="transmembrane region" description="Helical" evidence="1">
    <location>
        <begin position="36"/>
        <end position="55"/>
    </location>
</feature>
<feature type="transmembrane region" description="Helical" evidence="1">
    <location>
        <begin position="12"/>
        <end position="29"/>
    </location>
</feature>